<feature type="domain" description="SusD-like N-terminal" evidence="7">
    <location>
        <begin position="109"/>
        <end position="226"/>
    </location>
</feature>
<evidence type="ECO:0000256" key="2">
    <source>
        <dbReference type="ARBA" id="ARBA00006275"/>
    </source>
</evidence>
<dbReference type="InterPro" id="IPR012944">
    <property type="entry name" value="SusD_RagB_dom"/>
</dbReference>
<comment type="subcellular location">
    <subcellularLocation>
        <location evidence="1">Cell outer membrane</location>
    </subcellularLocation>
</comment>
<name>A0A9D9HRM7_9BACT</name>
<evidence type="ECO:0000313" key="9">
    <source>
        <dbReference type="Proteomes" id="UP000823641"/>
    </source>
</evidence>
<protein>
    <submittedName>
        <fullName evidence="8">RagB/SusD family nutrient uptake outer membrane protein</fullName>
    </submittedName>
</protein>
<sequence>MKKYTRTLFYTGIFSLSLGLMSCEDYLDKAPESIVSEEDAFKNFHNFQGFTEELYYCIPDFAHGYWSNSFNWGEDEIISFGITYHMGYKVDLGDFWGWQSGFDGWQCGWMDRSNNSSTSSDRFQKSLWPLAWYGIRKANIGLESLNKMVDCTEEEKNLIAGQLYFFRGWFHFELIQYFGGLPYINTVLPSSEPLRNPRLSYHECADLVAADFRMAADLLPVNWDDTQAGKATYGNNQMRINKIMALGYLGKNYLWAGSPLMNSVSGGTQSYNADYCKKAAETFAELLNLVESGQTQYALVDFEHYSDIFYSYKQNFMNPGSTEAIFQTPMYDAWMGSGWSLGPQYVTSVMAGSTNTCLFLPTANYVNYYGMKNGLPLTDEDSGFDKEQPWKDRDPRFYNDIIYDGLRVIQNATSIPDKDDVYAQLYTGGSYRDISAGSRTGYQLRKFTPLSVNDYDEGIRKFENGLTIQISWMRLADIYLMYAEATANGYGSPASSASELQLTAIDAVNKIRARAGIDPVADKYSNTLDGFMSELRRERAVELAYEGHRFNDLRRWLLLDKYPYNIKTSQEFTRSGEFNTEDATQNRVSGFREEVILQRKFTEKHYWLPLKVSDVSIYPEFYQNPGW</sequence>
<evidence type="ECO:0000256" key="5">
    <source>
        <dbReference type="ARBA" id="ARBA00023237"/>
    </source>
</evidence>
<dbReference type="AlphaFoldDB" id="A0A9D9HRM7"/>
<proteinExistence type="inferred from homology"/>
<evidence type="ECO:0000256" key="1">
    <source>
        <dbReference type="ARBA" id="ARBA00004442"/>
    </source>
</evidence>
<comment type="caution">
    <text evidence="8">The sequence shown here is derived from an EMBL/GenBank/DDBJ whole genome shotgun (WGS) entry which is preliminary data.</text>
</comment>
<feature type="domain" description="RagB/SusD" evidence="6">
    <location>
        <begin position="323"/>
        <end position="627"/>
    </location>
</feature>
<dbReference type="InterPro" id="IPR011990">
    <property type="entry name" value="TPR-like_helical_dom_sf"/>
</dbReference>
<dbReference type="GO" id="GO:0009279">
    <property type="term" value="C:cell outer membrane"/>
    <property type="evidence" value="ECO:0007669"/>
    <property type="project" value="UniProtKB-SubCell"/>
</dbReference>
<dbReference type="EMBL" id="JADIMG010000001">
    <property type="protein sequence ID" value="MBO8458710.1"/>
    <property type="molecule type" value="Genomic_DNA"/>
</dbReference>
<evidence type="ECO:0000259" key="7">
    <source>
        <dbReference type="Pfam" id="PF14322"/>
    </source>
</evidence>
<dbReference type="SUPFAM" id="SSF48452">
    <property type="entry name" value="TPR-like"/>
    <property type="match status" value="1"/>
</dbReference>
<dbReference type="Pfam" id="PF14322">
    <property type="entry name" value="SusD-like_3"/>
    <property type="match status" value="1"/>
</dbReference>
<reference evidence="8" key="1">
    <citation type="submission" date="2020-10" db="EMBL/GenBank/DDBJ databases">
        <authorList>
            <person name="Gilroy R."/>
        </authorList>
    </citation>
    <scope>NUCLEOTIDE SEQUENCE</scope>
    <source>
        <strain evidence="8">G3-3990</strain>
    </source>
</reference>
<dbReference type="Gene3D" id="1.25.40.390">
    <property type="match status" value="1"/>
</dbReference>
<keyword evidence="5" id="KW-0998">Cell outer membrane</keyword>
<dbReference type="PROSITE" id="PS51257">
    <property type="entry name" value="PROKAR_LIPOPROTEIN"/>
    <property type="match status" value="1"/>
</dbReference>
<organism evidence="8 9">
    <name type="scientific">Candidatus Gallipaludibacter merdavium</name>
    <dbReference type="NCBI Taxonomy" id="2840839"/>
    <lineage>
        <taxon>Bacteria</taxon>
        <taxon>Pseudomonadati</taxon>
        <taxon>Bacteroidota</taxon>
        <taxon>Bacteroidia</taxon>
        <taxon>Bacteroidales</taxon>
        <taxon>Candidatus Gallipaludibacter</taxon>
    </lineage>
</organism>
<keyword evidence="3" id="KW-0732">Signal</keyword>
<gene>
    <name evidence="8" type="ORF">IAA73_00010</name>
</gene>
<dbReference type="Pfam" id="PF07980">
    <property type="entry name" value="SusD_RagB"/>
    <property type="match status" value="1"/>
</dbReference>
<evidence type="ECO:0000313" key="8">
    <source>
        <dbReference type="EMBL" id="MBO8458710.1"/>
    </source>
</evidence>
<dbReference type="Proteomes" id="UP000823641">
    <property type="component" value="Unassembled WGS sequence"/>
</dbReference>
<evidence type="ECO:0000256" key="4">
    <source>
        <dbReference type="ARBA" id="ARBA00023136"/>
    </source>
</evidence>
<evidence type="ECO:0000259" key="6">
    <source>
        <dbReference type="Pfam" id="PF07980"/>
    </source>
</evidence>
<comment type="similarity">
    <text evidence="2">Belongs to the SusD family.</text>
</comment>
<reference evidence="8" key="2">
    <citation type="journal article" date="2021" name="PeerJ">
        <title>Extensive microbial diversity within the chicken gut microbiome revealed by metagenomics and culture.</title>
        <authorList>
            <person name="Gilroy R."/>
            <person name="Ravi A."/>
            <person name="Getino M."/>
            <person name="Pursley I."/>
            <person name="Horton D.L."/>
            <person name="Alikhan N.F."/>
            <person name="Baker D."/>
            <person name="Gharbi K."/>
            <person name="Hall N."/>
            <person name="Watson M."/>
            <person name="Adriaenssens E.M."/>
            <person name="Foster-Nyarko E."/>
            <person name="Jarju S."/>
            <person name="Secka A."/>
            <person name="Antonio M."/>
            <person name="Oren A."/>
            <person name="Chaudhuri R.R."/>
            <person name="La Ragione R."/>
            <person name="Hildebrand F."/>
            <person name="Pallen M.J."/>
        </authorList>
    </citation>
    <scope>NUCLEOTIDE SEQUENCE</scope>
    <source>
        <strain evidence="8">G3-3990</strain>
    </source>
</reference>
<evidence type="ECO:0000256" key="3">
    <source>
        <dbReference type="ARBA" id="ARBA00022729"/>
    </source>
</evidence>
<keyword evidence="4" id="KW-0472">Membrane</keyword>
<accession>A0A9D9HRM7</accession>
<dbReference type="InterPro" id="IPR033985">
    <property type="entry name" value="SusD-like_N"/>
</dbReference>